<protein>
    <submittedName>
        <fullName evidence="3">Phage terminase-like protein, large subunit, contains N-terminal HTH domain</fullName>
    </submittedName>
</protein>
<evidence type="ECO:0000259" key="2">
    <source>
        <dbReference type="Pfam" id="PF20441"/>
    </source>
</evidence>
<dbReference type="InterPro" id="IPR046461">
    <property type="entry name" value="TerL_ATPase"/>
</dbReference>
<dbReference type="GO" id="GO:0004519">
    <property type="term" value="F:endonuclease activity"/>
    <property type="evidence" value="ECO:0007669"/>
    <property type="project" value="InterPro"/>
</dbReference>
<organism evidence="3 4">
    <name type="scientific">Eubacterium callanderi</name>
    <dbReference type="NCBI Taxonomy" id="53442"/>
    <lineage>
        <taxon>Bacteria</taxon>
        <taxon>Bacillati</taxon>
        <taxon>Bacillota</taxon>
        <taxon>Clostridia</taxon>
        <taxon>Eubacteriales</taxon>
        <taxon>Eubacteriaceae</taxon>
        <taxon>Eubacterium</taxon>
    </lineage>
</organism>
<evidence type="ECO:0000259" key="1">
    <source>
        <dbReference type="Pfam" id="PF03354"/>
    </source>
</evidence>
<feature type="domain" description="Terminase large subunit-like endonuclease" evidence="2">
    <location>
        <begin position="240"/>
        <end position="517"/>
    </location>
</feature>
<accession>A0AB74EV09</accession>
<evidence type="ECO:0000313" key="3">
    <source>
        <dbReference type="EMBL" id="SHK93780.1"/>
    </source>
</evidence>
<feature type="domain" description="Terminase large subunit-like ATPase" evidence="1">
    <location>
        <begin position="69"/>
        <end position="216"/>
    </location>
</feature>
<reference evidence="3 4" key="1">
    <citation type="submission" date="2016-11" db="EMBL/GenBank/DDBJ databases">
        <authorList>
            <person name="Varghese N."/>
            <person name="Submissions S."/>
        </authorList>
    </citation>
    <scope>NUCLEOTIDE SEQUENCE [LARGE SCALE GENOMIC DNA]</scope>
    <source>
        <strain evidence="3 4">FD</strain>
    </source>
</reference>
<name>A0AB74EV09_9FIRM</name>
<dbReference type="InterPro" id="IPR027417">
    <property type="entry name" value="P-loop_NTPase"/>
</dbReference>
<dbReference type="PANTHER" id="PTHR41287:SF1">
    <property type="entry name" value="PROTEIN YMFN"/>
    <property type="match status" value="1"/>
</dbReference>
<dbReference type="AlphaFoldDB" id="A0AB74EV09"/>
<dbReference type="PANTHER" id="PTHR41287">
    <property type="match status" value="1"/>
</dbReference>
<dbReference type="InterPro" id="IPR005021">
    <property type="entry name" value="Terminase_largesu-like"/>
</dbReference>
<sequence length="541" mass="62702">MMLKKWVQHCIEALKDKWEDEAYFFDEAEAEKIFKFIGKLRNDKGTSSRFEVMPFQFEIVCEILCVKERETGLRKHREVHINVARKNGKSFIIAIIITYLFFCQPKIRGALFVLTANDVKQAGELYKTVSYFIETNKTLKKYCKIVPSRRLIERKDNRNQLVVLSSDASGADSYSVYVGCLDEIHEAKSDEMYGKIGTGQGAWDDPLLITITTASSGEDPLNLETQIYSRCKTIQETGADDPTFYYRIYEADKGCEITDQRQWEKANPGIDVFRSRKDIEVMANKAKLMPYQENMFRRMFLNQHVALSGEAGAINMDLWDACTREIDYNSLKGLQSWNGLDLSSRHDITAFVQVFYDELSDKFIIYPHLFTPKDTVIQREEQDKNPYSKWIKDGDLIALEGKYINFETFLDYIYEIELEADFQETGFDRWGSPTIMNRLEEKWDIVPMGQGMQTMTPIINDFECFLIDERLIIAENDCFRTMAKNCIAVFDDAKNVKYSKKKSRFIIDGIIAMLMGLCLCVDANGVMHYDPFDALENLERE</sequence>
<dbReference type="RefSeq" id="WP_073382018.1">
    <property type="nucleotide sequence ID" value="NZ_FRBP01000001.1"/>
</dbReference>
<dbReference type="Gene3D" id="3.40.50.300">
    <property type="entry name" value="P-loop containing nucleotide triphosphate hydrolases"/>
    <property type="match status" value="1"/>
</dbReference>
<comment type="caution">
    <text evidence="3">The sequence shown here is derived from an EMBL/GenBank/DDBJ whole genome shotgun (WGS) entry which is preliminary data.</text>
</comment>
<gene>
    <name evidence="3" type="ORF">SAMN04515649_101317</name>
</gene>
<dbReference type="Proteomes" id="UP000184012">
    <property type="component" value="Unassembled WGS sequence"/>
</dbReference>
<dbReference type="Pfam" id="PF03354">
    <property type="entry name" value="TerL_ATPase"/>
    <property type="match status" value="1"/>
</dbReference>
<dbReference type="Pfam" id="PF20441">
    <property type="entry name" value="TerL_nuclease"/>
    <property type="match status" value="1"/>
</dbReference>
<dbReference type="InterPro" id="IPR046462">
    <property type="entry name" value="TerL_nuclease"/>
</dbReference>
<proteinExistence type="predicted"/>
<evidence type="ECO:0000313" key="4">
    <source>
        <dbReference type="Proteomes" id="UP000184012"/>
    </source>
</evidence>
<dbReference type="EMBL" id="FRBP01000001">
    <property type="protein sequence ID" value="SHK93780.1"/>
    <property type="molecule type" value="Genomic_DNA"/>
</dbReference>